<reference evidence="4" key="1">
    <citation type="submission" date="2008-02" db="EMBL/GenBank/DDBJ databases">
        <authorList>
            <consortium name="The Broad Institute Genome Sequencing Platform"/>
            <person name="Fischbach M."/>
            <person name="Ward D."/>
            <person name="Young S."/>
            <person name="Jaffe D."/>
            <person name="Gnerre S."/>
            <person name="Berlin A."/>
            <person name="Heiman D."/>
            <person name="Hepburn T."/>
            <person name="Sykes S."/>
            <person name="Alvarado L."/>
            <person name="Kodira C.D."/>
            <person name="Straight P."/>
            <person name="Clardy J."/>
            <person name="Hung D."/>
            <person name="Kolter R."/>
            <person name="Mekalanos J."/>
            <person name="Walker S."/>
            <person name="Walsh C.T."/>
            <person name="Lander E."/>
            <person name="Galagan J."/>
            <person name="Nusbaum C."/>
            <person name="Birren B."/>
        </authorList>
    </citation>
    <scope>NUCLEOTIDE SEQUENCE [LARGE SCALE GENOMIC DNA]</scope>
    <source>
        <strain evidence="4">ATCC 25486 / DSM 40338 / CBS 914.69 / JCM 4507 / NBRC 13074 / NRRL 2958 / 5647</strain>
    </source>
</reference>
<evidence type="ECO:0000313" key="4">
    <source>
        <dbReference type="Proteomes" id="UP000002805"/>
    </source>
</evidence>
<protein>
    <submittedName>
        <fullName evidence="3">Peptidase</fullName>
    </submittedName>
</protein>
<evidence type="ECO:0000256" key="1">
    <source>
        <dbReference type="SAM" id="MobiDB-lite"/>
    </source>
</evidence>
<evidence type="ECO:0000259" key="2">
    <source>
        <dbReference type="Pfam" id="PF01551"/>
    </source>
</evidence>
<sequence>VEAHHDPPAPPVRAPYPWCCRGRRNGCRDGRRSRCGCRLRRRGQGGPAGRRGRRRCRRRPGRRTGDRREGEGRQEDRQEEARQEGPGVGQAGHQVHADRELRAGWRHVVRQALRPGLRRADRQRRSRRPAPASSSRRGPNGGGDGPAYGNAIVIKHNNGKYSQYAHLSKINVNVGAKVKTGQNIAKSGNTGNSSGPHLHFEIRTTPNYGSALNPMAFLRSAGVNL</sequence>
<dbReference type="CDD" id="cd12797">
    <property type="entry name" value="M23_peptidase"/>
    <property type="match status" value="1"/>
</dbReference>
<feature type="compositionally biased region" description="Basic and acidic residues" evidence="1">
    <location>
        <begin position="63"/>
        <end position="83"/>
    </location>
</feature>
<organism evidence="3 4">
    <name type="scientific">Streptomyces pristinaespiralis (strain ATCC 25486 / DSM 40338 / CBS 914.69 / JCM 4507 / KCC S-0507 / NBRC 13074 / NRRL 2958 / 5647)</name>
    <dbReference type="NCBI Taxonomy" id="457429"/>
    <lineage>
        <taxon>Bacteria</taxon>
        <taxon>Bacillati</taxon>
        <taxon>Actinomycetota</taxon>
        <taxon>Actinomycetes</taxon>
        <taxon>Kitasatosporales</taxon>
        <taxon>Streptomycetaceae</taxon>
        <taxon>Streptomyces</taxon>
    </lineage>
</organism>
<accession>B5HI69</accession>
<dbReference type="InterPro" id="IPR050570">
    <property type="entry name" value="Cell_wall_metabolism_enzyme"/>
</dbReference>
<dbReference type="SUPFAM" id="SSF51261">
    <property type="entry name" value="Duplicated hybrid motif"/>
    <property type="match status" value="1"/>
</dbReference>
<dbReference type="InterPro" id="IPR016047">
    <property type="entry name" value="M23ase_b-sheet_dom"/>
</dbReference>
<dbReference type="EMBL" id="CM000950">
    <property type="protein sequence ID" value="EDY66530.2"/>
    <property type="molecule type" value="Genomic_DNA"/>
</dbReference>
<dbReference type="GO" id="GO:0004222">
    <property type="term" value="F:metalloendopeptidase activity"/>
    <property type="evidence" value="ECO:0007669"/>
    <property type="project" value="TreeGrafter"/>
</dbReference>
<dbReference type="AlphaFoldDB" id="B5HI69"/>
<keyword evidence="4" id="KW-1185">Reference proteome</keyword>
<gene>
    <name evidence="3" type="ORF">SSDG_04626</name>
</gene>
<evidence type="ECO:0000313" key="3">
    <source>
        <dbReference type="EMBL" id="EDY66530.2"/>
    </source>
</evidence>
<feature type="region of interest" description="Disordered" evidence="1">
    <location>
        <begin position="112"/>
        <end position="151"/>
    </location>
</feature>
<feature type="domain" description="M23ase beta-sheet core" evidence="2">
    <location>
        <begin position="146"/>
        <end position="213"/>
    </location>
</feature>
<dbReference type="eggNOG" id="COG0739">
    <property type="taxonomic scope" value="Bacteria"/>
</dbReference>
<name>B5HI69_STRE2</name>
<reference evidence="4" key="2">
    <citation type="submission" date="2009-10" db="EMBL/GenBank/DDBJ databases">
        <title>The genome sequence of Streptomyces pristinaespiralis strain ATCC 25486.</title>
        <authorList>
            <consortium name="The Broad Institute Genome Sequencing Platform"/>
            <consortium name="Broad Institute Microbial Sequencing Center"/>
            <person name="Fischbach M."/>
            <person name="Godfrey P."/>
            <person name="Ward D."/>
            <person name="Young S."/>
            <person name="Zeng Q."/>
            <person name="Koehrsen M."/>
            <person name="Alvarado L."/>
            <person name="Berlin A.M."/>
            <person name="Bochicchio J."/>
            <person name="Borenstein D."/>
            <person name="Chapman S.B."/>
            <person name="Chen Z."/>
            <person name="Engels R."/>
            <person name="Freedman E."/>
            <person name="Gellesch M."/>
            <person name="Goldberg J."/>
            <person name="Griggs A."/>
            <person name="Gujja S."/>
            <person name="Heilman E.R."/>
            <person name="Heiman D.I."/>
            <person name="Hepburn T.A."/>
            <person name="Howarth C."/>
            <person name="Jen D."/>
            <person name="Larson L."/>
            <person name="Lewis B."/>
            <person name="Mehta T."/>
            <person name="Park D."/>
            <person name="Pearson M."/>
            <person name="Richards J."/>
            <person name="Roberts A."/>
            <person name="Saif S."/>
            <person name="Shea T.D."/>
            <person name="Shenoy N."/>
            <person name="Sisk P."/>
            <person name="Stolte C."/>
            <person name="Sykes S.N."/>
            <person name="Thomson T."/>
            <person name="Walk T."/>
            <person name="White J."/>
            <person name="Yandava C."/>
            <person name="Straight P."/>
            <person name="Clardy J."/>
            <person name="Hung D."/>
            <person name="Kolter R."/>
            <person name="Mekalanos J."/>
            <person name="Walker S."/>
            <person name="Walsh C.T."/>
            <person name="Wieland-Brown L.C."/>
            <person name="Haas B."/>
            <person name="Nusbaum C."/>
            <person name="Birren B."/>
        </authorList>
    </citation>
    <scope>NUCLEOTIDE SEQUENCE [LARGE SCALE GENOMIC DNA]</scope>
    <source>
        <strain evidence="4">ATCC 25486 / DSM 40338 / CBS 914.69 / JCM 4507 / NBRC 13074 / NRRL 2958 / 5647</strain>
    </source>
</reference>
<dbReference type="Proteomes" id="UP000002805">
    <property type="component" value="Chromosome"/>
</dbReference>
<feature type="compositionally biased region" description="Basic residues" evidence="1">
    <location>
        <begin position="50"/>
        <end position="62"/>
    </location>
</feature>
<dbReference type="Gene3D" id="2.70.70.10">
    <property type="entry name" value="Glucose Permease (Domain IIA)"/>
    <property type="match status" value="1"/>
</dbReference>
<feature type="non-terminal residue" evidence="3">
    <location>
        <position position="1"/>
    </location>
</feature>
<dbReference type="InterPro" id="IPR011055">
    <property type="entry name" value="Dup_hybrid_motif"/>
</dbReference>
<feature type="compositionally biased region" description="Low complexity" evidence="1">
    <location>
        <begin position="129"/>
        <end position="138"/>
    </location>
</feature>
<feature type="region of interest" description="Disordered" evidence="1">
    <location>
        <begin position="38"/>
        <end position="95"/>
    </location>
</feature>
<dbReference type="PANTHER" id="PTHR21666:SF270">
    <property type="entry name" value="MUREIN HYDROLASE ACTIVATOR ENVC"/>
    <property type="match status" value="1"/>
</dbReference>
<dbReference type="HOGENOM" id="CLU_1232244_0_0_11"/>
<dbReference type="MEROPS" id="M23.014"/>
<dbReference type="PANTHER" id="PTHR21666">
    <property type="entry name" value="PEPTIDASE-RELATED"/>
    <property type="match status" value="1"/>
</dbReference>
<dbReference type="Pfam" id="PF01551">
    <property type="entry name" value="Peptidase_M23"/>
    <property type="match status" value="1"/>
</dbReference>
<proteinExistence type="predicted"/>